<dbReference type="EMBL" id="RBXB01000002">
    <property type="protein sequence ID" value="RKS97407.1"/>
    <property type="molecule type" value="Genomic_DNA"/>
</dbReference>
<evidence type="ECO:0000313" key="3">
    <source>
        <dbReference type="EMBL" id="RKS97407.1"/>
    </source>
</evidence>
<keyword evidence="1" id="KW-1133">Transmembrane helix</keyword>
<dbReference type="SMART" id="SM00306">
    <property type="entry name" value="HintN"/>
    <property type="match status" value="1"/>
</dbReference>
<dbReference type="PROSITE" id="PS50817">
    <property type="entry name" value="INTEIN_N_TER"/>
    <property type="match status" value="1"/>
</dbReference>
<dbReference type="Pfam" id="PF14107">
    <property type="entry name" value="DUF4280"/>
    <property type="match status" value="1"/>
</dbReference>
<dbReference type="Proteomes" id="UP000272428">
    <property type="component" value="Unassembled WGS sequence"/>
</dbReference>
<dbReference type="GO" id="GO:0016539">
    <property type="term" value="P:intein-mediated protein splicing"/>
    <property type="evidence" value="ECO:0007669"/>
    <property type="project" value="InterPro"/>
</dbReference>
<gene>
    <name evidence="3" type="ORF">BCF58_1529</name>
</gene>
<proteinExistence type="predicted"/>
<comment type="caution">
    <text evidence="3">The sequence shown here is derived from an EMBL/GenBank/DDBJ whole genome shotgun (WGS) entry which is preliminary data.</text>
</comment>
<dbReference type="NCBIfam" id="TIGR01445">
    <property type="entry name" value="intein_Nterm"/>
    <property type="match status" value="1"/>
</dbReference>
<dbReference type="RefSeq" id="WP_228434756.1">
    <property type="nucleotide sequence ID" value="NZ_RBXB01000002.1"/>
</dbReference>
<sequence length="533" mass="57793">MAEEQYLTEKHYLVCDKGMAPKQMKVTSQNFTYMSGHLAATEKDTLKNNNFLCLGSVAFIAGAVAGVCCCIPGPGWLVAAIIAAAIAAAIAIGYFKCKAAATQRVWTKQSPVVEIQGKKALTLSSIMICPAEGGTITPKETVWEAWGSAALTNLGHVANFAFGFLAGRGLGGMTMGATSAAGGMSALATRQGAATFGREFGKQFLNTARKELIEQFTFKGFTKASTFCKIMRGLGIGGAYYEQYNIWSSDQDTLDKLKESSVSLILSVFAAKGASLVCFPAGTKVHTSDGLANIEDLFEGNLVLTFNELTKEQEYKSILKRHERFTLQMLSIELPTGEFVRVTPEHRFYCNNEWIEARELQPGDLLHLRGGHYTTVISIETLPHYEKVYNFDIEGNENYYVTEDGILVHNGYTNKAQVRDVTGQPHTVEVTISKSDYPETAQHIADAIASGKLSVVTIARDGSKTNRANSLRGIKTKPSLDRDEWPMAMFKEGGTGASVRHINPSDNRGAGSAIGNALSDYPNGTVVKVIIID</sequence>
<dbReference type="NCBIfam" id="TIGR01443">
    <property type="entry name" value="intein_Cterm"/>
    <property type="match status" value="1"/>
</dbReference>
<dbReference type="InterPro" id="IPR036844">
    <property type="entry name" value="Hint_dom_sf"/>
</dbReference>
<evidence type="ECO:0000259" key="2">
    <source>
        <dbReference type="SMART" id="SM00306"/>
    </source>
</evidence>
<dbReference type="Pfam" id="PF07591">
    <property type="entry name" value="PT-HINT"/>
    <property type="match status" value="1"/>
</dbReference>
<evidence type="ECO:0000256" key="1">
    <source>
        <dbReference type="SAM" id="Phobius"/>
    </source>
</evidence>
<dbReference type="InterPro" id="IPR003587">
    <property type="entry name" value="Hint_dom_N"/>
</dbReference>
<dbReference type="InterPro" id="IPR025460">
    <property type="entry name" value="DUF4280"/>
</dbReference>
<reference evidence="3 4" key="1">
    <citation type="submission" date="2018-10" db="EMBL/GenBank/DDBJ databases">
        <title>Genomic Encyclopedia of Archaeal and Bacterial Type Strains, Phase II (KMG-II): from individual species to whole genera.</title>
        <authorList>
            <person name="Goeker M."/>
        </authorList>
    </citation>
    <scope>NUCLEOTIDE SEQUENCE [LARGE SCALE GENOMIC DNA]</scope>
    <source>
        <strain evidence="3 4">DSM 14219</strain>
    </source>
</reference>
<feature type="transmembrane region" description="Helical" evidence="1">
    <location>
        <begin position="49"/>
        <end position="69"/>
    </location>
</feature>
<feature type="domain" description="Hint" evidence="2">
    <location>
        <begin position="276"/>
        <end position="370"/>
    </location>
</feature>
<keyword evidence="4" id="KW-1185">Reference proteome</keyword>
<dbReference type="CDD" id="cd00081">
    <property type="entry name" value="Hint"/>
    <property type="match status" value="1"/>
</dbReference>
<dbReference type="InterPro" id="IPR030934">
    <property type="entry name" value="Intein_C"/>
</dbReference>
<feature type="transmembrane region" description="Helical" evidence="1">
    <location>
        <begin position="76"/>
        <end position="95"/>
    </location>
</feature>
<keyword evidence="1" id="KW-0472">Membrane</keyword>
<organism evidence="3 4">
    <name type="scientific">Chryseobacterium defluvii</name>
    <dbReference type="NCBI Taxonomy" id="160396"/>
    <lineage>
        <taxon>Bacteria</taxon>
        <taxon>Pseudomonadati</taxon>
        <taxon>Bacteroidota</taxon>
        <taxon>Flavobacteriia</taxon>
        <taxon>Flavobacteriales</taxon>
        <taxon>Weeksellaceae</taxon>
        <taxon>Chryseobacterium group</taxon>
        <taxon>Chryseobacterium</taxon>
    </lineage>
</organism>
<protein>
    <submittedName>
        <fullName evidence="3">Intein/intein</fullName>
    </submittedName>
</protein>
<name>A0A495SB71_9FLAO</name>
<dbReference type="Gene3D" id="2.170.16.10">
    <property type="entry name" value="Hedgehog/Intein (Hint) domain"/>
    <property type="match status" value="1"/>
</dbReference>
<dbReference type="SUPFAM" id="SSF51294">
    <property type="entry name" value="Hedgehog/intein (Hint) domain"/>
    <property type="match status" value="1"/>
</dbReference>
<dbReference type="InterPro" id="IPR006141">
    <property type="entry name" value="Intein_N"/>
</dbReference>
<keyword evidence="1" id="KW-0812">Transmembrane</keyword>
<dbReference type="AlphaFoldDB" id="A0A495SB71"/>
<evidence type="ECO:0000313" key="4">
    <source>
        <dbReference type="Proteomes" id="UP000272428"/>
    </source>
</evidence>
<accession>A0A495SB71</accession>